<evidence type="ECO:0000256" key="4">
    <source>
        <dbReference type="ARBA" id="ARBA00022692"/>
    </source>
</evidence>
<protein>
    <submittedName>
        <fullName evidence="8">DoxX family protein</fullName>
    </submittedName>
</protein>
<keyword evidence="3" id="KW-1003">Cell membrane</keyword>
<evidence type="ECO:0000256" key="7">
    <source>
        <dbReference type="SAM" id="Phobius"/>
    </source>
</evidence>
<dbReference type="PANTHER" id="PTHR33452:SF4">
    <property type="entry name" value="BLL4328 PROTEIN"/>
    <property type="match status" value="1"/>
</dbReference>
<accession>A0ABT3JF75</accession>
<feature type="transmembrane region" description="Helical" evidence="7">
    <location>
        <begin position="21"/>
        <end position="40"/>
    </location>
</feature>
<comment type="subcellular location">
    <subcellularLocation>
        <location evidence="1">Cell membrane</location>
        <topology evidence="1">Multi-pass membrane protein</topology>
    </subcellularLocation>
</comment>
<feature type="transmembrane region" description="Helical" evidence="7">
    <location>
        <begin position="77"/>
        <end position="95"/>
    </location>
</feature>
<dbReference type="InterPro" id="IPR051907">
    <property type="entry name" value="DoxX-like_oxidoreductase"/>
</dbReference>
<evidence type="ECO:0000256" key="1">
    <source>
        <dbReference type="ARBA" id="ARBA00004651"/>
    </source>
</evidence>
<proteinExistence type="inferred from homology"/>
<evidence type="ECO:0000256" key="3">
    <source>
        <dbReference type="ARBA" id="ARBA00022475"/>
    </source>
</evidence>
<dbReference type="RefSeq" id="WP_264881711.1">
    <property type="nucleotide sequence ID" value="NZ_JAPDOB010000001.1"/>
</dbReference>
<sequence>MASETLAAGQGRWAPQALATLRIMAGLLFMAHGTAKLFGFPATGMPMPPVGSLLWIGGVLEALGGLLLVVGLFSRPVAFVVAGEMAVAYFMFHAPQGFYPAANGGDAAILFCFIFLLIAAAGPGAWSLDGRRHLAGRSSARLNEPAERS</sequence>
<evidence type="ECO:0000256" key="5">
    <source>
        <dbReference type="ARBA" id="ARBA00022989"/>
    </source>
</evidence>
<evidence type="ECO:0000256" key="2">
    <source>
        <dbReference type="ARBA" id="ARBA00006679"/>
    </source>
</evidence>
<feature type="transmembrane region" description="Helical" evidence="7">
    <location>
        <begin position="52"/>
        <end position="70"/>
    </location>
</feature>
<comment type="caution">
    <text evidence="8">The sequence shown here is derived from an EMBL/GenBank/DDBJ whole genome shotgun (WGS) entry which is preliminary data.</text>
</comment>
<evidence type="ECO:0000313" key="8">
    <source>
        <dbReference type="EMBL" id="MCW3797456.1"/>
    </source>
</evidence>
<name>A0ABT3JF75_9SPHN</name>
<comment type="similarity">
    <text evidence="2">Belongs to the DoxX family.</text>
</comment>
<keyword evidence="6 7" id="KW-0472">Membrane</keyword>
<evidence type="ECO:0000313" key="9">
    <source>
        <dbReference type="Proteomes" id="UP001526246"/>
    </source>
</evidence>
<dbReference type="EMBL" id="JAPDOB010000001">
    <property type="protein sequence ID" value="MCW3797456.1"/>
    <property type="molecule type" value="Genomic_DNA"/>
</dbReference>
<reference evidence="8 9" key="1">
    <citation type="submission" date="2022-10" db="EMBL/GenBank/DDBJ databases">
        <title>Sphingomonas sp.</title>
        <authorList>
            <person name="Jin C."/>
        </authorList>
    </citation>
    <scope>NUCLEOTIDE SEQUENCE [LARGE SCALE GENOMIC DNA]</scope>
    <source>
        <strain evidence="8 9">BN140010</strain>
    </source>
</reference>
<keyword evidence="9" id="KW-1185">Reference proteome</keyword>
<evidence type="ECO:0000256" key="6">
    <source>
        <dbReference type="ARBA" id="ARBA00023136"/>
    </source>
</evidence>
<dbReference type="Proteomes" id="UP001526246">
    <property type="component" value="Unassembled WGS sequence"/>
</dbReference>
<dbReference type="InterPro" id="IPR032808">
    <property type="entry name" value="DoxX"/>
</dbReference>
<keyword evidence="4 7" id="KW-0812">Transmembrane</keyword>
<gene>
    <name evidence="8" type="ORF">OMW55_06520</name>
</gene>
<organism evidence="8 9">
    <name type="scientific">Sphingomonas arvum</name>
    <dbReference type="NCBI Taxonomy" id="2992113"/>
    <lineage>
        <taxon>Bacteria</taxon>
        <taxon>Pseudomonadati</taxon>
        <taxon>Pseudomonadota</taxon>
        <taxon>Alphaproteobacteria</taxon>
        <taxon>Sphingomonadales</taxon>
        <taxon>Sphingomonadaceae</taxon>
        <taxon>Sphingomonas</taxon>
    </lineage>
</organism>
<feature type="transmembrane region" description="Helical" evidence="7">
    <location>
        <begin position="107"/>
        <end position="128"/>
    </location>
</feature>
<keyword evidence="5 7" id="KW-1133">Transmembrane helix</keyword>
<dbReference type="PANTHER" id="PTHR33452">
    <property type="entry name" value="OXIDOREDUCTASE CATD-RELATED"/>
    <property type="match status" value="1"/>
</dbReference>
<dbReference type="Pfam" id="PF07681">
    <property type="entry name" value="DoxX"/>
    <property type="match status" value="1"/>
</dbReference>